<name>A0A094SHY9_9ZZZZ</name>
<keyword evidence="1" id="KW-0479">Metal-binding</keyword>
<dbReference type="InterPro" id="IPR029052">
    <property type="entry name" value="Metallo-depent_PP-like"/>
</dbReference>
<accession>A0A094SHY9</accession>
<dbReference type="InterPro" id="IPR004843">
    <property type="entry name" value="Calcineurin-like_PHP"/>
</dbReference>
<dbReference type="SUPFAM" id="SSF56300">
    <property type="entry name" value="Metallo-dependent phosphatases"/>
    <property type="match status" value="1"/>
</dbReference>
<evidence type="ECO:0000259" key="5">
    <source>
        <dbReference type="Pfam" id="PF00149"/>
    </source>
</evidence>
<keyword evidence="3" id="KW-0408">Iron</keyword>
<dbReference type="GO" id="GO:0016787">
    <property type="term" value="F:hydrolase activity"/>
    <property type="evidence" value="ECO:0007669"/>
    <property type="project" value="UniProtKB-KW"/>
</dbReference>
<protein>
    <recommendedName>
        <fullName evidence="5">Calcineurin-like phosphoesterase domain-containing protein</fullName>
    </recommendedName>
</protein>
<evidence type="ECO:0000256" key="4">
    <source>
        <dbReference type="ARBA" id="ARBA00025742"/>
    </source>
</evidence>
<evidence type="ECO:0000256" key="3">
    <source>
        <dbReference type="ARBA" id="ARBA00023004"/>
    </source>
</evidence>
<sequence>MTSVSATELTTVADNLAVFHHGQHVVRHENLQPDTAYTEHGIDFRTLPRPEGKLLSVLATVNDVHFGETECGRIDDSPLGPIQSSLPGEQPYPITMNAGAIAEIKRLNPNAVLVKGDLTEGGTDEQFAAFREHYEGAFADKLFVARGNHDRYRDQNEFVGDQWIELPGITIALIDTTIPMQTTGRIDPPQFEWLNDQLTASTTPVIIMGHHQQWTEGNRSDDYFGLHPDSSEALDALAARHACVLAYAAGHTHRHRVRRMPRSGIPTIEIGCVKDFPGSWAEYRVYEGGVMQVVHRVSSPDALAWSERCRHLYEDFGIDYESYAMGTLEDRCLILPLR</sequence>
<dbReference type="AlphaFoldDB" id="A0A094SHY9"/>
<organism evidence="6">
    <name type="scientific">freshwater metagenome</name>
    <dbReference type="NCBI Taxonomy" id="449393"/>
    <lineage>
        <taxon>unclassified sequences</taxon>
        <taxon>metagenomes</taxon>
        <taxon>ecological metagenomes</taxon>
    </lineage>
</organism>
<dbReference type="InterPro" id="IPR050884">
    <property type="entry name" value="CNP_phosphodiesterase-III"/>
</dbReference>
<dbReference type="PANTHER" id="PTHR42988">
    <property type="entry name" value="PHOSPHOHYDROLASE"/>
    <property type="match status" value="1"/>
</dbReference>
<reference evidence="6" key="1">
    <citation type="submission" date="2014-06" db="EMBL/GenBank/DDBJ databases">
        <title>Key roles for freshwater Actinobacteria revealed by deep metagenomic sequencing.</title>
        <authorList>
            <person name="Ghai R."/>
            <person name="Mizuno C.M."/>
            <person name="Picazo A."/>
            <person name="Camacho A."/>
            <person name="Rodriguez-Valera F."/>
        </authorList>
    </citation>
    <scope>NUCLEOTIDE SEQUENCE</scope>
</reference>
<comment type="caution">
    <text evidence="6">The sequence shown here is derived from an EMBL/GenBank/DDBJ whole genome shotgun (WGS) entry which is preliminary data.</text>
</comment>
<comment type="similarity">
    <text evidence="4">Belongs to the cyclic nucleotide phosphodiesterase class-III family.</text>
</comment>
<dbReference type="Pfam" id="PF00149">
    <property type="entry name" value="Metallophos"/>
    <property type="match status" value="1"/>
</dbReference>
<gene>
    <name evidence="6" type="ORF">GM51_9340</name>
</gene>
<evidence type="ECO:0000313" key="6">
    <source>
        <dbReference type="EMBL" id="KGA17978.1"/>
    </source>
</evidence>
<feature type="domain" description="Calcineurin-like phosphoesterase" evidence="5">
    <location>
        <begin position="101"/>
        <end position="254"/>
    </location>
</feature>
<dbReference type="PANTHER" id="PTHR42988:SF2">
    <property type="entry name" value="CYCLIC NUCLEOTIDE PHOSPHODIESTERASE CBUA0032-RELATED"/>
    <property type="match status" value="1"/>
</dbReference>
<proteinExistence type="inferred from homology"/>
<evidence type="ECO:0000256" key="1">
    <source>
        <dbReference type="ARBA" id="ARBA00022723"/>
    </source>
</evidence>
<dbReference type="Gene3D" id="3.60.21.10">
    <property type="match status" value="1"/>
</dbReference>
<evidence type="ECO:0000256" key="2">
    <source>
        <dbReference type="ARBA" id="ARBA00022801"/>
    </source>
</evidence>
<dbReference type="EMBL" id="JNSL01000051">
    <property type="protein sequence ID" value="KGA17978.1"/>
    <property type="molecule type" value="Genomic_DNA"/>
</dbReference>
<dbReference type="GO" id="GO:0046872">
    <property type="term" value="F:metal ion binding"/>
    <property type="evidence" value="ECO:0007669"/>
    <property type="project" value="UniProtKB-KW"/>
</dbReference>
<keyword evidence="2" id="KW-0378">Hydrolase</keyword>